<keyword evidence="5" id="KW-0418">Kinase</keyword>
<evidence type="ECO:0000313" key="9">
    <source>
        <dbReference type="EMBL" id="MBT2135935.1"/>
    </source>
</evidence>
<dbReference type="CDD" id="cd00082">
    <property type="entry name" value="HisKA"/>
    <property type="match status" value="1"/>
</dbReference>
<evidence type="ECO:0000259" key="7">
    <source>
        <dbReference type="PROSITE" id="PS50109"/>
    </source>
</evidence>
<evidence type="ECO:0000256" key="6">
    <source>
        <dbReference type="SAM" id="Phobius"/>
    </source>
</evidence>
<reference evidence="9 10" key="1">
    <citation type="submission" date="2021-05" db="EMBL/GenBank/DDBJ databases">
        <title>Croceibacterium sp. LX-88 genome sequence.</title>
        <authorList>
            <person name="Luo X."/>
        </authorList>
    </citation>
    <scope>NUCLEOTIDE SEQUENCE [LARGE SCALE GENOMIC DNA]</scope>
    <source>
        <strain evidence="9 10">LX-88</strain>
    </source>
</reference>
<dbReference type="SUPFAM" id="SSF55874">
    <property type="entry name" value="ATPase domain of HSP90 chaperone/DNA topoisomerase II/histidine kinase"/>
    <property type="match status" value="1"/>
</dbReference>
<evidence type="ECO:0000256" key="3">
    <source>
        <dbReference type="ARBA" id="ARBA00022553"/>
    </source>
</evidence>
<keyword evidence="6" id="KW-1133">Transmembrane helix</keyword>
<dbReference type="EMBL" id="JAHFVK010000003">
    <property type="protein sequence ID" value="MBT2135935.1"/>
    <property type="molecule type" value="Genomic_DNA"/>
</dbReference>
<dbReference type="SUPFAM" id="SSF55785">
    <property type="entry name" value="PYP-like sensor domain (PAS domain)"/>
    <property type="match status" value="1"/>
</dbReference>
<keyword evidence="10" id="KW-1185">Reference proteome</keyword>
<dbReference type="InterPro" id="IPR036890">
    <property type="entry name" value="HATPase_C_sf"/>
</dbReference>
<comment type="caution">
    <text evidence="9">The sequence shown here is derived from an EMBL/GenBank/DDBJ whole genome shotgun (WGS) entry which is preliminary data.</text>
</comment>
<proteinExistence type="predicted"/>
<gene>
    <name evidence="9" type="ORF">KK137_16485</name>
</gene>
<sequence>MQQAIAKVANDQEASTRWDDAVQHLNQRPLDYRWIDNNLGIWFNSYYGHDEVYLLDPADQPIYAMQGGVRANPETFRRVAAQAVPLAEELRRTLRSPSRPRTAGEGATPGAWDMAVVAGRPAILSVKPIVPETGEGTLQPGTEYLHVSARYLDGTLLGQLSRDFLAKDARFSSRPEGEASLPVRNRARQTIGYIVWTPFQPGEQVEKRMIPALALALMFVAALLAWLLHQAWQRAREERELLELTFENVTQGILLTDSNLRLMIWNQRLCDMFGFAPQALKVGTELRDLVLINAQRGEVGEGDPAEIRDHVIASIARGDEQRAEMLREDGRILELFGRTISGGRYLLITRDVTDERKAARLKEELVSTVSHELRTPLTAIAGSLGLMVGSPVEPLPEKAARLAQIALRNCERLIALVNDLLDMDKLASGTAEFEFKEVDLRDLVRDAVEHNQPYAERFGVTLKAELPAKPFTARVDPLRIEQVLANLLSNAAKFSPRGSDVQVMLETEGAKARISVVDQGSGIAPEFRNRLFTRFAQQDATSQRQQSGTGLGLAITKAIVERHGGRIWLDPEVTVGSTFHLELPVTGA</sequence>
<dbReference type="InterPro" id="IPR000014">
    <property type="entry name" value="PAS"/>
</dbReference>
<evidence type="ECO:0000256" key="4">
    <source>
        <dbReference type="ARBA" id="ARBA00022679"/>
    </source>
</evidence>
<dbReference type="Proteomes" id="UP000811255">
    <property type="component" value="Unassembled WGS sequence"/>
</dbReference>
<feature type="domain" description="Histidine kinase" evidence="7">
    <location>
        <begin position="368"/>
        <end position="587"/>
    </location>
</feature>
<dbReference type="PRINTS" id="PR00344">
    <property type="entry name" value="BCTRLSENSOR"/>
</dbReference>
<dbReference type="InterPro" id="IPR005467">
    <property type="entry name" value="His_kinase_dom"/>
</dbReference>
<dbReference type="InterPro" id="IPR007892">
    <property type="entry name" value="CHASE4"/>
</dbReference>
<dbReference type="Pfam" id="PF02518">
    <property type="entry name" value="HATPase_c"/>
    <property type="match status" value="1"/>
</dbReference>
<dbReference type="InterPro" id="IPR003594">
    <property type="entry name" value="HATPase_dom"/>
</dbReference>
<dbReference type="PROSITE" id="PS50109">
    <property type="entry name" value="HIS_KIN"/>
    <property type="match status" value="1"/>
</dbReference>
<dbReference type="CDD" id="cd00075">
    <property type="entry name" value="HATPase"/>
    <property type="match status" value="1"/>
</dbReference>
<evidence type="ECO:0000259" key="8">
    <source>
        <dbReference type="PROSITE" id="PS50112"/>
    </source>
</evidence>
<dbReference type="SUPFAM" id="SSF47384">
    <property type="entry name" value="Homodimeric domain of signal transducing histidine kinase"/>
    <property type="match status" value="1"/>
</dbReference>
<dbReference type="RefSeq" id="WP_214537786.1">
    <property type="nucleotide sequence ID" value="NZ_JAHFVK010000003.1"/>
</dbReference>
<feature type="transmembrane region" description="Helical" evidence="6">
    <location>
        <begin position="209"/>
        <end position="229"/>
    </location>
</feature>
<dbReference type="Gene3D" id="1.10.287.130">
    <property type="match status" value="1"/>
</dbReference>
<dbReference type="PROSITE" id="PS50112">
    <property type="entry name" value="PAS"/>
    <property type="match status" value="1"/>
</dbReference>
<evidence type="ECO:0000256" key="1">
    <source>
        <dbReference type="ARBA" id="ARBA00000085"/>
    </source>
</evidence>
<name>A0ABS5W832_9SPHN</name>
<evidence type="ECO:0000313" key="10">
    <source>
        <dbReference type="Proteomes" id="UP000811255"/>
    </source>
</evidence>
<keyword evidence="3" id="KW-0597">Phosphoprotein</keyword>
<feature type="domain" description="PAS" evidence="8">
    <location>
        <begin position="238"/>
        <end position="280"/>
    </location>
</feature>
<accession>A0ABS5W832</accession>
<dbReference type="EC" id="2.7.13.3" evidence="2"/>
<dbReference type="InterPro" id="IPR035965">
    <property type="entry name" value="PAS-like_dom_sf"/>
</dbReference>
<comment type="catalytic activity">
    <reaction evidence="1">
        <text>ATP + protein L-histidine = ADP + protein N-phospho-L-histidine.</text>
        <dbReference type="EC" id="2.7.13.3"/>
    </reaction>
</comment>
<dbReference type="Gene3D" id="3.30.450.20">
    <property type="entry name" value="PAS domain"/>
    <property type="match status" value="1"/>
</dbReference>
<keyword evidence="4" id="KW-0808">Transferase</keyword>
<dbReference type="CDD" id="cd00130">
    <property type="entry name" value="PAS"/>
    <property type="match status" value="1"/>
</dbReference>
<keyword evidence="6" id="KW-0472">Membrane</keyword>
<dbReference type="InterPro" id="IPR036097">
    <property type="entry name" value="HisK_dim/P_sf"/>
</dbReference>
<dbReference type="PANTHER" id="PTHR43047">
    <property type="entry name" value="TWO-COMPONENT HISTIDINE PROTEIN KINASE"/>
    <property type="match status" value="1"/>
</dbReference>
<dbReference type="InterPro" id="IPR004358">
    <property type="entry name" value="Sig_transdc_His_kin-like_C"/>
</dbReference>
<dbReference type="InterPro" id="IPR003661">
    <property type="entry name" value="HisK_dim/P_dom"/>
</dbReference>
<dbReference type="PANTHER" id="PTHR43047:SF72">
    <property type="entry name" value="OSMOSENSING HISTIDINE PROTEIN KINASE SLN1"/>
    <property type="match status" value="1"/>
</dbReference>
<dbReference type="Pfam" id="PF05228">
    <property type="entry name" value="CHASE4"/>
    <property type="match status" value="1"/>
</dbReference>
<dbReference type="Gene3D" id="3.30.565.10">
    <property type="entry name" value="Histidine kinase-like ATPase, C-terminal domain"/>
    <property type="match status" value="1"/>
</dbReference>
<dbReference type="SMART" id="SM00387">
    <property type="entry name" value="HATPase_c"/>
    <property type="match status" value="1"/>
</dbReference>
<organism evidence="9 10">
    <name type="scientific">Croceibacterium selenioxidans</name>
    <dbReference type="NCBI Taxonomy" id="2838833"/>
    <lineage>
        <taxon>Bacteria</taxon>
        <taxon>Pseudomonadati</taxon>
        <taxon>Pseudomonadota</taxon>
        <taxon>Alphaproteobacteria</taxon>
        <taxon>Sphingomonadales</taxon>
        <taxon>Erythrobacteraceae</taxon>
        <taxon>Croceibacterium</taxon>
    </lineage>
</organism>
<keyword evidence="6" id="KW-0812">Transmembrane</keyword>
<protein>
    <recommendedName>
        <fullName evidence="2">histidine kinase</fullName>
        <ecNumber evidence="2">2.7.13.3</ecNumber>
    </recommendedName>
</protein>
<evidence type="ECO:0000256" key="5">
    <source>
        <dbReference type="ARBA" id="ARBA00022777"/>
    </source>
</evidence>
<dbReference type="SMART" id="SM00388">
    <property type="entry name" value="HisKA"/>
    <property type="match status" value="1"/>
</dbReference>
<evidence type="ECO:0000256" key="2">
    <source>
        <dbReference type="ARBA" id="ARBA00012438"/>
    </source>
</evidence>
<dbReference type="Pfam" id="PF00512">
    <property type="entry name" value="HisKA"/>
    <property type="match status" value="1"/>
</dbReference>
<dbReference type="Pfam" id="PF12860">
    <property type="entry name" value="PAS_7"/>
    <property type="match status" value="1"/>
</dbReference>